<dbReference type="EMBL" id="JH712430">
    <property type="protein sequence ID" value="EFO20490.1"/>
    <property type="molecule type" value="Genomic_DNA"/>
</dbReference>
<dbReference type="KEGG" id="loa:LOAG_07998"/>
<dbReference type="RefSeq" id="XP_003143578.1">
    <property type="nucleotide sequence ID" value="XM_003143530.1"/>
</dbReference>
<accession>A0A1S0TVD3</accession>
<dbReference type="AlphaFoldDB" id="A0A1S0TVD3"/>
<dbReference type="GeneID" id="9945425"/>
<dbReference type="InParanoid" id="A0A1S0TVD3"/>
<organism evidence="1">
    <name type="scientific">Loa loa</name>
    <name type="common">Eye worm</name>
    <name type="synonym">Filaria loa</name>
    <dbReference type="NCBI Taxonomy" id="7209"/>
    <lineage>
        <taxon>Eukaryota</taxon>
        <taxon>Metazoa</taxon>
        <taxon>Ecdysozoa</taxon>
        <taxon>Nematoda</taxon>
        <taxon>Chromadorea</taxon>
        <taxon>Rhabditida</taxon>
        <taxon>Spirurina</taxon>
        <taxon>Spiruromorpha</taxon>
        <taxon>Filarioidea</taxon>
        <taxon>Onchocercidae</taxon>
        <taxon>Loa</taxon>
    </lineage>
</organism>
<sequence>MPRFEQHGISTLWNLQSPGYGVQFEGKKYDLLPHKAPSYKHMINVESDVHIVFVNEQRKYSLLERDIREQNYCCLIDWKINIIVTVIKELMVRVHYSPYCLIRCQKTMIFNEAQFYLRDYIPHGAFLPLETYFD</sequence>
<proteinExistence type="predicted"/>
<gene>
    <name evidence="1" type="ORF">LOAG_07998</name>
</gene>
<dbReference type="CTD" id="9945425"/>
<protein>
    <submittedName>
        <fullName evidence="1">Uncharacterized protein</fullName>
    </submittedName>
</protein>
<reference evidence="1" key="1">
    <citation type="submission" date="2012-04" db="EMBL/GenBank/DDBJ databases">
        <title>The Genome Sequence of Loa loa.</title>
        <authorList>
            <consortium name="The Broad Institute Genome Sequencing Platform"/>
            <consortium name="Broad Institute Genome Sequencing Center for Infectious Disease"/>
            <person name="Nutman T.B."/>
            <person name="Fink D.L."/>
            <person name="Russ C."/>
            <person name="Young S."/>
            <person name="Zeng Q."/>
            <person name="Gargeya S."/>
            <person name="Alvarado L."/>
            <person name="Berlin A."/>
            <person name="Chapman S.B."/>
            <person name="Chen Z."/>
            <person name="Freedman E."/>
            <person name="Gellesch M."/>
            <person name="Goldberg J."/>
            <person name="Griggs A."/>
            <person name="Gujja S."/>
            <person name="Heilman E.R."/>
            <person name="Heiman D."/>
            <person name="Howarth C."/>
            <person name="Mehta T."/>
            <person name="Neiman D."/>
            <person name="Pearson M."/>
            <person name="Roberts A."/>
            <person name="Saif S."/>
            <person name="Shea T."/>
            <person name="Shenoy N."/>
            <person name="Sisk P."/>
            <person name="Stolte C."/>
            <person name="Sykes S."/>
            <person name="White J."/>
            <person name="Yandava C."/>
            <person name="Haas B."/>
            <person name="Henn M.R."/>
            <person name="Nusbaum C."/>
            <person name="Birren B."/>
        </authorList>
    </citation>
    <scope>NUCLEOTIDE SEQUENCE [LARGE SCALE GENOMIC DNA]</scope>
</reference>
<name>A0A1S0TVD3_LOALO</name>
<evidence type="ECO:0000313" key="1">
    <source>
        <dbReference type="EMBL" id="EFO20490.1"/>
    </source>
</evidence>